<comment type="subcellular location">
    <subcellularLocation>
        <location evidence="1">Membrane</location>
        <topology evidence="1">Lipid-anchor</topology>
        <orientation evidence="1">Cytoplasmic side</orientation>
    </subcellularLocation>
</comment>
<feature type="region of interest" description="Disordered" evidence="16">
    <location>
        <begin position="27"/>
        <end position="84"/>
    </location>
</feature>
<keyword evidence="4" id="KW-0723">Serine/threonine-protein kinase</keyword>
<evidence type="ECO:0000256" key="4">
    <source>
        <dbReference type="ARBA" id="ARBA00022527"/>
    </source>
</evidence>
<gene>
    <name evidence="18" type="ORF">OIU79_029730</name>
</gene>
<dbReference type="Gene3D" id="3.30.200.20">
    <property type="entry name" value="Phosphorylase Kinase, domain 1"/>
    <property type="match status" value="1"/>
</dbReference>
<accession>A0A9Q0VH06</accession>
<dbReference type="FunFam" id="1.10.510.10:FF:001864">
    <property type="entry name" value="Calcium-dependent protein kinase SK5"/>
    <property type="match status" value="1"/>
</dbReference>
<evidence type="ECO:0000313" key="19">
    <source>
        <dbReference type="Proteomes" id="UP001151532"/>
    </source>
</evidence>
<dbReference type="EC" id="2.7.11.1" evidence="3"/>
<dbReference type="SUPFAM" id="SSF56112">
    <property type="entry name" value="Protein kinase-like (PK-like)"/>
    <property type="match status" value="1"/>
</dbReference>
<keyword evidence="7" id="KW-0519">Myristate</keyword>
<evidence type="ECO:0000256" key="12">
    <source>
        <dbReference type="ARBA" id="ARBA00023288"/>
    </source>
</evidence>
<keyword evidence="12" id="KW-0449">Lipoprotein</keyword>
<dbReference type="SMART" id="SM00220">
    <property type="entry name" value="S_TKc"/>
    <property type="match status" value="1"/>
</dbReference>
<keyword evidence="9 15" id="KW-0547">Nucleotide-binding</keyword>
<dbReference type="Pfam" id="PF00069">
    <property type="entry name" value="Pkinase"/>
    <property type="match status" value="1"/>
</dbReference>
<reference evidence="18" key="2">
    <citation type="journal article" date="2023" name="Int. J. Mol. Sci.">
        <title>De Novo Assembly and Annotation of 11 Diverse Shrub Willow (Salix) Genomes Reveals Novel Gene Organization in Sex-Linked Regions.</title>
        <authorList>
            <person name="Hyden B."/>
            <person name="Feng K."/>
            <person name="Yates T.B."/>
            <person name="Jawdy S."/>
            <person name="Cereghino C."/>
            <person name="Smart L.B."/>
            <person name="Muchero W."/>
        </authorList>
    </citation>
    <scope>NUCLEOTIDE SEQUENCE</scope>
    <source>
        <tissue evidence="18">Shoot tip</tissue>
    </source>
</reference>
<dbReference type="PROSITE" id="PS50011">
    <property type="entry name" value="PROTEIN_KINASE_DOM"/>
    <property type="match status" value="1"/>
</dbReference>
<evidence type="ECO:0000256" key="15">
    <source>
        <dbReference type="PROSITE-ProRule" id="PRU10141"/>
    </source>
</evidence>
<evidence type="ECO:0000256" key="16">
    <source>
        <dbReference type="SAM" id="MobiDB-lite"/>
    </source>
</evidence>
<evidence type="ECO:0000256" key="8">
    <source>
        <dbReference type="ARBA" id="ARBA00022737"/>
    </source>
</evidence>
<comment type="caution">
    <text evidence="18">The sequence shown here is derived from an EMBL/GenBank/DDBJ whole genome shotgun (WGS) entry which is preliminary data.</text>
</comment>
<dbReference type="GO" id="GO:0005524">
    <property type="term" value="F:ATP binding"/>
    <property type="evidence" value="ECO:0007669"/>
    <property type="project" value="UniProtKB-UniRule"/>
</dbReference>
<keyword evidence="19" id="KW-1185">Reference proteome</keyword>
<dbReference type="InterPro" id="IPR011009">
    <property type="entry name" value="Kinase-like_dom_sf"/>
</dbReference>
<evidence type="ECO:0000256" key="7">
    <source>
        <dbReference type="ARBA" id="ARBA00022707"/>
    </source>
</evidence>
<dbReference type="FunFam" id="1.10.510.10:FF:001294">
    <property type="entry name" value="CDPK-related kinase 3"/>
    <property type="match status" value="1"/>
</dbReference>
<feature type="domain" description="Protein kinase" evidence="17">
    <location>
        <begin position="141"/>
        <end position="403"/>
    </location>
</feature>
<dbReference type="Proteomes" id="UP001151532">
    <property type="component" value="Chromosome 12"/>
</dbReference>
<evidence type="ECO:0000313" key="18">
    <source>
        <dbReference type="EMBL" id="KAJ6748685.1"/>
    </source>
</evidence>
<evidence type="ECO:0000256" key="1">
    <source>
        <dbReference type="ARBA" id="ARBA00004423"/>
    </source>
</evidence>
<protein>
    <recommendedName>
        <fullName evidence="3">non-specific serine/threonine protein kinase</fullName>
        <ecNumber evidence="3">2.7.11.1</ecNumber>
    </recommendedName>
</protein>
<keyword evidence="8" id="KW-0677">Repeat</keyword>
<evidence type="ECO:0000256" key="2">
    <source>
        <dbReference type="ARBA" id="ARBA00005354"/>
    </source>
</evidence>
<keyword evidence="11 15" id="KW-0067">ATP-binding</keyword>
<dbReference type="FunFam" id="1.10.238.10:FF:000085">
    <property type="entry name" value="CDPK-related kinase 1"/>
    <property type="match status" value="1"/>
</dbReference>
<comment type="catalytic activity">
    <reaction evidence="14">
        <text>L-seryl-[protein] + ATP = O-phospho-L-seryl-[protein] + ADP + H(+)</text>
        <dbReference type="Rhea" id="RHEA:17989"/>
        <dbReference type="Rhea" id="RHEA-COMP:9863"/>
        <dbReference type="Rhea" id="RHEA-COMP:11604"/>
        <dbReference type="ChEBI" id="CHEBI:15378"/>
        <dbReference type="ChEBI" id="CHEBI:29999"/>
        <dbReference type="ChEBI" id="CHEBI:30616"/>
        <dbReference type="ChEBI" id="CHEBI:83421"/>
        <dbReference type="ChEBI" id="CHEBI:456216"/>
        <dbReference type="EC" id="2.7.11.1"/>
    </reaction>
</comment>
<evidence type="ECO:0000256" key="10">
    <source>
        <dbReference type="ARBA" id="ARBA00022777"/>
    </source>
</evidence>
<evidence type="ECO:0000259" key="17">
    <source>
        <dbReference type="PROSITE" id="PS50011"/>
    </source>
</evidence>
<evidence type="ECO:0000256" key="14">
    <source>
        <dbReference type="ARBA" id="ARBA00048679"/>
    </source>
</evidence>
<reference evidence="18" key="1">
    <citation type="submission" date="2022-11" db="EMBL/GenBank/DDBJ databases">
        <authorList>
            <person name="Hyden B.L."/>
            <person name="Feng K."/>
            <person name="Yates T."/>
            <person name="Jawdy S."/>
            <person name="Smart L.B."/>
            <person name="Muchero W."/>
        </authorList>
    </citation>
    <scope>NUCLEOTIDE SEQUENCE</scope>
    <source>
        <tissue evidence="18">Shoot tip</tissue>
    </source>
</reference>
<organism evidence="18 19">
    <name type="scientific">Salix purpurea</name>
    <name type="common">Purple osier willow</name>
    <dbReference type="NCBI Taxonomy" id="77065"/>
    <lineage>
        <taxon>Eukaryota</taxon>
        <taxon>Viridiplantae</taxon>
        <taxon>Streptophyta</taxon>
        <taxon>Embryophyta</taxon>
        <taxon>Tracheophyta</taxon>
        <taxon>Spermatophyta</taxon>
        <taxon>Magnoliopsida</taxon>
        <taxon>eudicotyledons</taxon>
        <taxon>Gunneridae</taxon>
        <taxon>Pentapetalae</taxon>
        <taxon>rosids</taxon>
        <taxon>fabids</taxon>
        <taxon>Malpighiales</taxon>
        <taxon>Salicaceae</taxon>
        <taxon>Saliceae</taxon>
        <taxon>Salix</taxon>
    </lineage>
</organism>
<keyword evidence="5" id="KW-0597">Phosphoprotein</keyword>
<sequence>MGHCCSKDVSAVDNEVTISIKHPTPPRAAAVEVAPPPVPPTTSEYANSFASSPFQSPLPAGVRPSPSPARTPGRKFRWPLPPPSPAKPIMAIMRRRGQGKQQPITVDGGGEGGGGERVAAGTGTGGLDKSFGYPKNFSAKYELGKEVGRGHFGHTCWAKGKKGERKGQPVAVKIISKAKMTTAISIEDVRREVKILKALSGHTNIIKFYDAFEDESNVYIVMELCEGGELLDRILSRGGRYTEVDAKTIVVQILNVVAYCHLQGVAHRDLKPENFLFTSRDEDAPMRMIDFGLSDFVKPDDRLNDIVGSAYYVAPEVLHRSYNLEADMWSIGVITYILLCGSRPFWARTESGIFRSVLRVDPNFDDSPWPAVSPEAKDFVKRLLNKDHRKRMTAAQALTHPWLRDLNQAVPLDILIFKLVKSYVRATPFKRAALKALSKAIPEDELVYLRTQFCLLEPKNGSVSLNNFKVGLTRHVTDAMKESRVFDILNLMEPLAHKKMAFDEFCAAAISSYQLEALEEWENIATEAFGFFEQEGNQVISVEELAQEMNLGPAAYSAVKDWIRSSDGKLNFLGYTKFLHGVTMRISNARFR</sequence>
<evidence type="ECO:0000256" key="13">
    <source>
        <dbReference type="ARBA" id="ARBA00047899"/>
    </source>
</evidence>
<dbReference type="GO" id="GO:0016020">
    <property type="term" value="C:membrane"/>
    <property type="evidence" value="ECO:0007669"/>
    <property type="project" value="UniProtKB-SubCell"/>
</dbReference>
<feature type="binding site" evidence="15">
    <location>
        <position position="173"/>
    </location>
    <ligand>
        <name>ATP</name>
        <dbReference type="ChEBI" id="CHEBI:30616"/>
    </ligand>
</feature>
<dbReference type="PANTHER" id="PTHR24349">
    <property type="entry name" value="SERINE/THREONINE-PROTEIN KINASE"/>
    <property type="match status" value="1"/>
</dbReference>
<dbReference type="EMBL" id="JAPFFK010000008">
    <property type="protein sequence ID" value="KAJ6748685.1"/>
    <property type="molecule type" value="Genomic_DNA"/>
</dbReference>
<dbReference type="AlphaFoldDB" id="A0A9Q0VH06"/>
<evidence type="ECO:0000256" key="5">
    <source>
        <dbReference type="ARBA" id="ARBA00022553"/>
    </source>
</evidence>
<dbReference type="GO" id="GO:0004674">
    <property type="term" value="F:protein serine/threonine kinase activity"/>
    <property type="evidence" value="ECO:0007669"/>
    <property type="project" value="UniProtKB-KW"/>
</dbReference>
<dbReference type="SUPFAM" id="SSF47473">
    <property type="entry name" value="EF-hand"/>
    <property type="match status" value="1"/>
</dbReference>
<dbReference type="InterPro" id="IPR011992">
    <property type="entry name" value="EF-hand-dom_pair"/>
</dbReference>
<dbReference type="PROSITE" id="PS00107">
    <property type="entry name" value="PROTEIN_KINASE_ATP"/>
    <property type="match status" value="1"/>
</dbReference>
<dbReference type="InterPro" id="IPR017441">
    <property type="entry name" value="Protein_kinase_ATP_BS"/>
</dbReference>
<dbReference type="CDD" id="cd05117">
    <property type="entry name" value="STKc_CAMK"/>
    <property type="match status" value="1"/>
</dbReference>
<dbReference type="Gene3D" id="1.10.238.10">
    <property type="entry name" value="EF-hand"/>
    <property type="match status" value="2"/>
</dbReference>
<comment type="catalytic activity">
    <reaction evidence="13">
        <text>L-threonyl-[protein] + ATP = O-phospho-L-threonyl-[protein] + ADP + H(+)</text>
        <dbReference type="Rhea" id="RHEA:46608"/>
        <dbReference type="Rhea" id="RHEA-COMP:11060"/>
        <dbReference type="Rhea" id="RHEA-COMP:11605"/>
        <dbReference type="ChEBI" id="CHEBI:15378"/>
        <dbReference type="ChEBI" id="CHEBI:30013"/>
        <dbReference type="ChEBI" id="CHEBI:30616"/>
        <dbReference type="ChEBI" id="CHEBI:61977"/>
        <dbReference type="ChEBI" id="CHEBI:456216"/>
        <dbReference type="EC" id="2.7.11.1"/>
    </reaction>
</comment>
<feature type="compositionally biased region" description="Polar residues" evidence="16">
    <location>
        <begin position="43"/>
        <end position="55"/>
    </location>
</feature>
<keyword evidence="6" id="KW-0808">Transferase</keyword>
<keyword evidence="10 18" id="KW-0418">Kinase</keyword>
<dbReference type="FunFam" id="3.30.200.20:FF:000101">
    <property type="entry name" value="CDPK-related kinase 1"/>
    <property type="match status" value="1"/>
</dbReference>
<dbReference type="PROSITE" id="PS00108">
    <property type="entry name" value="PROTEIN_KINASE_ST"/>
    <property type="match status" value="1"/>
</dbReference>
<evidence type="ECO:0000256" key="3">
    <source>
        <dbReference type="ARBA" id="ARBA00012513"/>
    </source>
</evidence>
<dbReference type="Gene3D" id="1.10.510.10">
    <property type="entry name" value="Transferase(Phosphotransferase) domain 1"/>
    <property type="match status" value="1"/>
</dbReference>
<dbReference type="InterPro" id="IPR050205">
    <property type="entry name" value="CDPK_Ser/Thr_kinases"/>
</dbReference>
<comment type="similarity">
    <text evidence="2">Belongs to the protein kinase superfamily. CAMK Ser/Thr protein kinase family. CaMK subfamily.</text>
</comment>
<evidence type="ECO:0000256" key="6">
    <source>
        <dbReference type="ARBA" id="ARBA00022679"/>
    </source>
</evidence>
<dbReference type="InterPro" id="IPR008271">
    <property type="entry name" value="Ser/Thr_kinase_AS"/>
</dbReference>
<name>A0A9Q0VH06_SALPP</name>
<dbReference type="OrthoDB" id="40902at2759"/>
<evidence type="ECO:0000256" key="9">
    <source>
        <dbReference type="ARBA" id="ARBA00022741"/>
    </source>
</evidence>
<proteinExistence type="inferred from homology"/>
<dbReference type="InterPro" id="IPR000719">
    <property type="entry name" value="Prot_kinase_dom"/>
</dbReference>
<evidence type="ECO:0000256" key="11">
    <source>
        <dbReference type="ARBA" id="ARBA00022840"/>
    </source>
</evidence>